<dbReference type="EMBL" id="JAMGTK010000028">
    <property type="protein sequence ID" value="MDK4512897.1"/>
    <property type="molecule type" value="Genomic_DNA"/>
</dbReference>
<dbReference type="AlphaFoldDB" id="A0AAW6WEI4"/>
<accession>A0AAW6WEI4</accession>
<sequence>MGCQETHLTYEEQLDRFISRGMLVKDRAKAIDRLKHISYYKIKEFSMFFMDKNGKYKKDTYFEAVVQNFYYDKNLRMEFLKCSEKIELSIKNKIAYILGAKYGSFGYLTFGNWCNRKIDKKKIDKEQEKFQKKLLKKMKLFSNNPIIYEFTKQNPTEEFPSIWRVSEILTFGEILHIFEIMSQKNKISVVRQYGLTIDEFTSYANNIKLIRNLCAHNMGIINIHLKSIPKINQDISKIISRSDRILTSIFIMVHLVKIINPKYRFKDLYHILNQLIQRDSVGIKYGVKKKKYIKKFLGIKLMSNKK</sequence>
<organism evidence="1 2">
    <name type="scientific">Fusobacterium necrophorum</name>
    <dbReference type="NCBI Taxonomy" id="859"/>
    <lineage>
        <taxon>Bacteria</taxon>
        <taxon>Fusobacteriati</taxon>
        <taxon>Fusobacteriota</taxon>
        <taxon>Fusobacteriia</taxon>
        <taxon>Fusobacteriales</taxon>
        <taxon>Fusobacteriaceae</taxon>
        <taxon>Fusobacterium</taxon>
    </lineage>
</organism>
<dbReference type="RefSeq" id="WP_285049390.1">
    <property type="nucleotide sequence ID" value="NZ_JAMGTK010000028.1"/>
</dbReference>
<keyword evidence="2" id="KW-1185">Reference proteome</keyword>
<dbReference type="InterPro" id="IPR011664">
    <property type="entry name" value="Abi_system_AbiD/AbiF-like"/>
</dbReference>
<reference evidence="1" key="2">
    <citation type="submission" date="2022-04" db="EMBL/GenBank/DDBJ databases">
        <authorList>
            <person name="Livingstone P.G."/>
        </authorList>
    </citation>
    <scope>NUCLEOTIDE SEQUENCE</scope>
    <source>
        <strain evidence="1">BRON_8</strain>
    </source>
</reference>
<comment type="caution">
    <text evidence="1">The sequence shown here is derived from an EMBL/GenBank/DDBJ whole genome shotgun (WGS) entry which is preliminary data.</text>
</comment>
<protein>
    <submittedName>
        <fullName evidence="1">Abi family protein</fullName>
    </submittedName>
</protein>
<evidence type="ECO:0000313" key="2">
    <source>
        <dbReference type="Proteomes" id="UP001173223"/>
    </source>
</evidence>
<gene>
    <name evidence="1" type="ORF">MWG07_11620</name>
</gene>
<name>A0AAW6WEI4_9FUSO</name>
<dbReference type="Pfam" id="PF07751">
    <property type="entry name" value="Abi_2"/>
    <property type="match status" value="1"/>
</dbReference>
<dbReference type="InterPro" id="IPR017034">
    <property type="entry name" value="Abi_system_AbiD/AbiF"/>
</dbReference>
<dbReference type="Proteomes" id="UP001173223">
    <property type="component" value="Unassembled WGS sequence"/>
</dbReference>
<proteinExistence type="predicted"/>
<dbReference type="PIRSF" id="PIRSF034934">
    <property type="entry name" value="AbiF_AbiD"/>
    <property type="match status" value="1"/>
</dbReference>
<evidence type="ECO:0000313" key="1">
    <source>
        <dbReference type="EMBL" id="MDK4512897.1"/>
    </source>
</evidence>
<reference evidence="1" key="1">
    <citation type="journal article" date="2022" name="Gene">
        <title>A genome-led study on the pathogenesis of Fusobacterium necrophorum infections.</title>
        <authorList>
            <person name="Thapa G."/>
            <person name="Jayal A."/>
            <person name="Sikazwe E."/>
            <person name="Perry T."/>
            <person name="Mohammed Al Balushi A."/>
            <person name="Livingstone P."/>
        </authorList>
    </citation>
    <scope>NUCLEOTIDE SEQUENCE</scope>
    <source>
        <strain evidence="1">BRON_8</strain>
    </source>
</reference>